<dbReference type="InterPro" id="IPR001610">
    <property type="entry name" value="PAC"/>
</dbReference>
<dbReference type="PANTHER" id="PTHR45339">
    <property type="entry name" value="HYBRID SIGNAL TRANSDUCTION HISTIDINE KINASE J"/>
    <property type="match status" value="1"/>
</dbReference>
<feature type="modified residue" description="4-aspartylphosphate" evidence="13">
    <location>
        <position position="561"/>
    </location>
</feature>
<comment type="subunit">
    <text evidence="10">At low DSF concentrations, interacts with RpfF.</text>
</comment>
<dbReference type="SUPFAM" id="SSF47384">
    <property type="entry name" value="Homodimeric domain of signal transducing histidine kinase"/>
    <property type="match status" value="1"/>
</dbReference>
<feature type="domain" description="PAS" evidence="16">
    <location>
        <begin position="8"/>
        <end position="63"/>
    </location>
</feature>
<evidence type="ECO:0000256" key="1">
    <source>
        <dbReference type="ARBA" id="ARBA00000085"/>
    </source>
</evidence>
<keyword evidence="9" id="KW-0902">Two-component regulatory system</keyword>
<dbReference type="InterPro" id="IPR035965">
    <property type="entry name" value="PAS-like_dom_sf"/>
</dbReference>
<dbReference type="Pfam" id="PF00989">
    <property type="entry name" value="PAS"/>
    <property type="match status" value="1"/>
</dbReference>
<dbReference type="CDD" id="cd00082">
    <property type="entry name" value="HisKA"/>
    <property type="match status" value="1"/>
</dbReference>
<keyword evidence="4 13" id="KW-0597">Phosphoprotein</keyword>
<dbReference type="PANTHER" id="PTHR45339:SF1">
    <property type="entry name" value="HYBRID SIGNAL TRANSDUCTION HISTIDINE KINASE J"/>
    <property type="match status" value="1"/>
</dbReference>
<keyword evidence="8" id="KW-0067">ATP-binding</keyword>
<feature type="domain" description="Histidine kinase" evidence="14">
    <location>
        <begin position="271"/>
        <end position="491"/>
    </location>
</feature>
<dbReference type="CDD" id="cd00130">
    <property type="entry name" value="PAS"/>
    <property type="match status" value="2"/>
</dbReference>
<dbReference type="SUPFAM" id="SSF55874">
    <property type="entry name" value="ATPase domain of HSP90 chaperone/DNA topoisomerase II/histidine kinase"/>
    <property type="match status" value="1"/>
</dbReference>
<dbReference type="OrthoDB" id="9790669at2"/>
<dbReference type="InterPro" id="IPR000014">
    <property type="entry name" value="PAS"/>
</dbReference>
<evidence type="ECO:0000256" key="7">
    <source>
        <dbReference type="ARBA" id="ARBA00022777"/>
    </source>
</evidence>
<name>A0A4P8XKG8_9BACL</name>
<comment type="similarity">
    <text evidence="2">In the N-terminal section; belongs to the phytochrome family.</text>
</comment>
<dbReference type="GO" id="GO:0005524">
    <property type="term" value="F:ATP binding"/>
    <property type="evidence" value="ECO:0007669"/>
    <property type="project" value="UniProtKB-KW"/>
</dbReference>
<dbReference type="Gene3D" id="1.10.287.130">
    <property type="match status" value="1"/>
</dbReference>
<dbReference type="SMART" id="SM00091">
    <property type="entry name" value="PAS"/>
    <property type="match status" value="2"/>
</dbReference>
<dbReference type="GO" id="GO:0006355">
    <property type="term" value="P:regulation of DNA-templated transcription"/>
    <property type="evidence" value="ECO:0007669"/>
    <property type="project" value="InterPro"/>
</dbReference>
<evidence type="ECO:0000256" key="12">
    <source>
        <dbReference type="ARBA" id="ARBA00074306"/>
    </source>
</evidence>
<evidence type="ECO:0000313" key="18">
    <source>
        <dbReference type="EMBL" id="QCT02908.1"/>
    </source>
</evidence>
<dbReference type="GO" id="GO:0000155">
    <property type="term" value="F:phosphorelay sensor kinase activity"/>
    <property type="evidence" value="ECO:0007669"/>
    <property type="project" value="InterPro"/>
</dbReference>
<dbReference type="FunFam" id="1.10.287.130:FF:000002">
    <property type="entry name" value="Two-component osmosensing histidine kinase"/>
    <property type="match status" value="1"/>
</dbReference>
<dbReference type="InterPro" id="IPR013767">
    <property type="entry name" value="PAS_fold"/>
</dbReference>
<evidence type="ECO:0000256" key="8">
    <source>
        <dbReference type="ARBA" id="ARBA00022840"/>
    </source>
</evidence>
<evidence type="ECO:0000256" key="13">
    <source>
        <dbReference type="PROSITE-ProRule" id="PRU00169"/>
    </source>
</evidence>
<dbReference type="InterPro" id="IPR036890">
    <property type="entry name" value="HATPase_C_sf"/>
</dbReference>
<dbReference type="InterPro" id="IPR036097">
    <property type="entry name" value="HisK_dim/P_sf"/>
</dbReference>
<dbReference type="SMART" id="SM00448">
    <property type="entry name" value="REC"/>
    <property type="match status" value="1"/>
</dbReference>
<dbReference type="Pfam" id="PF02518">
    <property type="entry name" value="HATPase_c"/>
    <property type="match status" value="1"/>
</dbReference>
<keyword evidence="6" id="KW-0547">Nucleotide-binding</keyword>
<dbReference type="EMBL" id="CP040396">
    <property type="protein sequence ID" value="QCT02908.1"/>
    <property type="molecule type" value="Genomic_DNA"/>
</dbReference>
<dbReference type="PROSITE" id="PS50109">
    <property type="entry name" value="HIS_KIN"/>
    <property type="match status" value="1"/>
</dbReference>
<feature type="domain" description="Response regulatory" evidence="15">
    <location>
        <begin position="512"/>
        <end position="629"/>
    </location>
</feature>
<evidence type="ECO:0000256" key="6">
    <source>
        <dbReference type="ARBA" id="ARBA00022741"/>
    </source>
</evidence>
<dbReference type="InterPro" id="IPR001789">
    <property type="entry name" value="Sig_transdc_resp-reg_receiver"/>
</dbReference>
<dbReference type="InterPro" id="IPR011006">
    <property type="entry name" value="CheY-like_superfamily"/>
</dbReference>
<dbReference type="CDD" id="cd16922">
    <property type="entry name" value="HATPase_EvgS-ArcB-TorS-like"/>
    <property type="match status" value="1"/>
</dbReference>
<dbReference type="Gene3D" id="3.30.450.20">
    <property type="entry name" value="PAS domain"/>
    <property type="match status" value="2"/>
</dbReference>
<dbReference type="FunFam" id="3.30.565.10:FF:000010">
    <property type="entry name" value="Sensor histidine kinase RcsC"/>
    <property type="match status" value="1"/>
</dbReference>
<comment type="catalytic activity">
    <reaction evidence="1">
        <text>ATP + protein L-histidine = ADP + protein N-phospho-L-histidine.</text>
        <dbReference type="EC" id="2.7.13.3"/>
    </reaction>
</comment>
<evidence type="ECO:0000256" key="11">
    <source>
        <dbReference type="ARBA" id="ARBA00068150"/>
    </source>
</evidence>
<proteinExistence type="inferred from homology"/>
<dbReference type="RefSeq" id="WP_138225865.1">
    <property type="nucleotide sequence ID" value="NZ_CP040396.1"/>
</dbReference>
<dbReference type="PROSITE" id="PS50112">
    <property type="entry name" value="PAS"/>
    <property type="match status" value="1"/>
</dbReference>
<dbReference type="SUPFAM" id="SSF55785">
    <property type="entry name" value="PYP-like sensor domain (PAS domain)"/>
    <property type="match status" value="2"/>
</dbReference>
<dbReference type="InterPro" id="IPR003594">
    <property type="entry name" value="HATPase_dom"/>
</dbReference>
<keyword evidence="19" id="KW-1185">Reference proteome</keyword>
<dbReference type="InterPro" id="IPR000700">
    <property type="entry name" value="PAS-assoc_C"/>
</dbReference>
<gene>
    <name evidence="18" type="ORF">E6C60_2195</name>
</gene>
<dbReference type="KEGG" id="palo:E6C60_2195"/>
<dbReference type="Gene3D" id="3.30.565.10">
    <property type="entry name" value="Histidine kinase-like ATPase, C-terminal domain"/>
    <property type="match status" value="1"/>
</dbReference>
<evidence type="ECO:0000259" key="15">
    <source>
        <dbReference type="PROSITE" id="PS50110"/>
    </source>
</evidence>
<dbReference type="EC" id="2.7.13.3" evidence="3"/>
<dbReference type="SMART" id="SM00388">
    <property type="entry name" value="HisKA"/>
    <property type="match status" value="1"/>
</dbReference>
<protein>
    <recommendedName>
        <fullName evidence="12">Circadian input-output histidine kinase CikA</fullName>
        <ecNumber evidence="3">2.7.13.3</ecNumber>
    </recommendedName>
    <alternativeName>
        <fullName evidence="11">Sensory/regulatory protein RpfC</fullName>
    </alternativeName>
</protein>
<dbReference type="InterPro" id="IPR003661">
    <property type="entry name" value="HisK_dim/P_dom"/>
</dbReference>
<evidence type="ECO:0000256" key="4">
    <source>
        <dbReference type="ARBA" id="ARBA00022553"/>
    </source>
</evidence>
<dbReference type="Gene3D" id="3.40.50.2300">
    <property type="match status" value="1"/>
</dbReference>
<keyword evidence="7" id="KW-0418">Kinase</keyword>
<dbReference type="Pfam" id="PF13426">
    <property type="entry name" value="PAS_9"/>
    <property type="match status" value="1"/>
</dbReference>
<dbReference type="PRINTS" id="PR00344">
    <property type="entry name" value="BCTRLSENSOR"/>
</dbReference>
<evidence type="ECO:0000259" key="16">
    <source>
        <dbReference type="PROSITE" id="PS50112"/>
    </source>
</evidence>
<dbReference type="InterPro" id="IPR004358">
    <property type="entry name" value="Sig_transdc_His_kin-like_C"/>
</dbReference>
<dbReference type="NCBIfam" id="TIGR00229">
    <property type="entry name" value="sensory_box"/>
    <property type="match status" value="2"/>
</dbReference>
<dbReference type="InterPro" id="IPR005467">
    <property type="entry name" value="His_kinase_dom"/>
</dbReference>
<keyword evidence="5" id="KW-0808">Transferase</keyword>
<evidence type="ECO:0000256" key="9">
    <source>
        <dbReference type="ARBA" id="ARBA00023012"/>
    </source>
</evidence>
<dbReference type="PROSITE" id="PS50110">
    <property type="entry name" value="RESPONSE_REGULATORY"/>
    <property type="match status" value="1"/>
</dbReference>
<reference evidence="18 19" key="1">
    <citation type="submission" date="2019-05" db="EMBL/GenBank/DDBJ databases">
        <authorList>
            <person name="Chen C."/>
        </authorList>
    </citation>
    <scope>NUCLEOTIDE SEQUENCE [LARGE SCALE GENOMIC DNA]</scope>
    <source>
        <strain evidence="18 19">HB172198</strain>
    </source>
</reference>
<feature type="domain" description="PAC" evidence="17">
    <location>
        <begin position="82"/>
        <end position="134"/>
    </location>
</feature>
<evidence type="ECO:0000256" key="5">
    <source>
        <dbReference type="ARBA" id="ARBA00022679"/>
    </source>
</evidence>
<dbReference type="AlphaFoldDB" id="A0A4P8XKG8"/>
<organism evidence="18 19">
    <name type="scientific">Paenibacillus algicola</name>
    <dbReference type="NCBI Taxonomy" id="2565926"/>
    <lineage>
        <taxon>Bacteria</taxon>
        <taxon>Bacillati</taxon>
        <taxon>Bacillota</taxon>
        <taxon>Bacilli</taxon>
        <taxon>Bacillales</taxon>
        <taxon>Paenibacillaceae</taxon>
        <taxon>Paenibacillus</taxon>
    </lineage>
</organism>
<evidence type="ECO:0000259" key="17">
    <source>
        <dbReference type="PROSITE" id="PS50113"/>
    </source>
</evidence>
<accession>A0A4P8XKG8</accession>
<evidence type="ECO:0000313" key="19">
    <source>
        <dbReference type="Proteomes" id="UP000300879"/>
    </source>
</evidence>
<dbReference type="PROSITE" id="PS50113">
    <property type="entry name" value="PAC"/>
    <property type="match status" value="1"/>
</dbReference>
<dbReference type="SUPFAM" id="SSF52172">
    <property type="entry name" value="CheY-like"/>
    <property type="match status" value="1"/>
</dbReference>
<evidence type="ECO:0000256" key="2">
    <source>
        <dbReference type="ARBA" id="ARBA00006402"/>
    </source>
</evidence>
<dbReference type="Pfam" id="PF00072">
    <property type="entry name" value="Response_reg"/>
    <property type="match status" value="1"/>
</dbReference>
<dbReference type="SMART" id="SM00387">
    <property type="entry name" value="HATPase_c"/>
    <property type="match status" value="1"/>
</dbReference>
<dbReference type="SMART" id="SM00086">
    <property type="entry name" value="PAC"/>
    <property type="match status" value="2"/>
</dbReference>
<dbReference type="CDD" id="cd17546">
    <property type="entry name" value="REC_hyHK_CKI1_RcsC-like"/>
    <property type="match status" value="1"/>
</dbReference>
<evidence type="ECO:0000256" key="10">
    <source>
        <dbReference type="ARBA" id="ARBA00064003"/>
    </source>
</evidence>
<sequence>MHRVNLDKPTLNSQVFEFASFGIALMDHKGLILSVNPAFERMFGYQQHEMDGKHLAEFTYPEEPLPLMNQILGLTGSTETELQVEKRFIHRNGHLIWGLFSVRLFSDDQGVPMYYIAQMIDISKQKESEQRLQESVERYTSLKKYNHDAVVSFDLKGNIINANIMAEKLTGYNVSTELIGMELANLIGPSHVYRILTESLHDSSVEQEIDTLVTKEGHFVEVLTSIAPIFVNEQNIGFYMICKDMSEQKQLIMAKETAEATNKAKSEFLAMMSHEIRTPMNGVIGMTDILLDSDLEEEHKEYLRIIRQSGESLLSIINNILDLSKIEAGKSELHEQIFDVQRIVKECLSIVSAKAEVKKLRLSYSIQHDVPEHLLGDADRLKQVLLNLLGNAVKFTGSGEISVAVSKARRGDDDMLLFTVADTGIGIPPDKLKVIFEPFSQIDSFMMKRHEGTGLGLSICQRIVEMMGGQICADSDGKSGSRFHFTFPLKEGKMKVAKTQEEGYDQDLEPARILIVEDHEINRLVLSKMVEKMGHRVSVATNGQEALQALTRHPYDIVFMDIHMPVMDGLTATQEIRKSIPEDRQPYIVAVTANALKGDREHCLEAGMNEYISKPVSRDAIQKALQFVKQKHLM</sequence>
<dbReference type="Pfam" id="PF00512">
    <property type="entry name" value="HisKA"/>
    <property type="match status" value="1"/>
</dbReference>
<evidence type="ECO:0000259" key="14">
    <source>
        <dbReference type="PROSITE" id="PS50109"/>
    </source>
</evidence>
<evidence type="ECO:0000256" key="3">
    <source>
        <dbReference type="ARBA" id="ARBA00012438"/>
    </source>
</evidence>
<dbReference type="Proteomes" id="UP000300879">
    <property type="component" value="Chromosome"/>
</dbReference>